<dbReference type="RefSeq" id="WP_129454174.1">
    <property type="nucleotide sequence ID" value="NZ_JACXYX010000009.1"/>
</dbReference>
<accession>A0A4Q2SDV9</accession>
<protein>
    <submittedName>
        <fullName evidence="2">Uncharacterized protein</fullName>
    </submittedName>
</protein>
<evidence type="ECO:0000256" key="1">
    <source>
        <dbReference type="SAM" id="MobiDB-lite"/>
    </source>
</evidence>
<dbReference type="AlphaFoldDB" id="A0A4Q2SDV9"/>
<gene>
    <name evidence="2" type="ORF">EUA07_06395</name>
</gene>
<proteinExistence type="predicted"/>
<comment type="caution">
    <text evidence="2">The sequence shown here is derived from an EMBL/GenBank/DDBJ whole genome shotgun (WGS) entry which is preliminary data.</text>
</comment>
<dbReference type="OrthoDB" id="3786257at2"/>
<sequence>MLARTVLTRIVLTRIVLGVAAVVLGFLGGVQVQQVVAASGEPEPVARAIDPRAHADEMTDEVVFEDCPRLPAAPPYPVNENGMTYGAGAGVDEDDPGPDLVAAYGSNGRCGFVRADDLPQPARTLDQELASPSPEGQDVPLYAQDGVTVIGELRRG</sequence>
<dbReference type="Proteomes" id="UP000293291">
    <property type="component" value="Unassembled WGS sequence"/>
</dbReference>
<reference evidence="2 3" key="1">
    <citation type="submission" date="2019-01" db="EMBL/GenBank/DDBJ databases">
        <title>Novel species of Nocardioides.</title>
        <authorList>
            <person name="Liu Q."/>
            <person name="Xin Y.-H."/>
        </authorList>
    </citation>
    <scope>NUCLEOTIDE SEQUENCE [LARGE SCALE GENOMIC DNA]</scope>
    <source>
        <strain evidence="2 3">CGMCC 4.6875</strain>
    </source>
</reference>
<keyword evidence="3" id="KW-1185">Reference proteome</keyword>
<dbReference type="EMBL" id="SDWU01000006">
    <property type="protein sequence ID" value="RYC03183.1"/>
    <property type="molecule type" value="Genomic_DNA"/>
</dbReference>
<evidence type="ECO:0000313" key="2">
    <source>
        <dbReference type="EMBL" id="RYC03183.1"/>
    </source>
</evidence>
<feature type="region of interest" description="Disordered" evidence="1">
    <location>
        <begin position="118"/>
        <end position="143"/>
    </location>
</feature>
<organism evidence="2 3">
    <name type="scientific">Nocardioides ganghwensis</name>
    <dbReference type="NCBI Taxonomy" id="252230"/>
    <lineage>
        <taxon>Bacteria</taxon>
        <taxon>Bacillati</taxon>
        <taxon>Actinomycetota</taxon>
        <taxon>Actinomycetes</taxon>
        <taxon>Propionibacteriales</taxon>
        <taxon>Nocardioidaceae</taxon>
        <taxon>Nocardioides</taxon>
    </lineage>
</organism>
<name>A0A4Q2SDV9_9ACTN</name>
<evidence type="ECO:0000313" key="3">
    <source>
        <dbReference type="Proteomes" id="UP000293291"/>
    </source>
</evidence>